<feature type="region of interest" description="Disordered" evidence="6">
    <location>
        <begin position="728"/>
        <end position="748"/>
    </location>
</feature>
<feature type="compositionally biased region" description="Polar residues" evidence="6">
    <location>
        <begin position="1976"/>
        <end position="1986"/>
    </location>
</feature>
<feature type="compositionally biased region" description="Polar residues" evidence="6">
    <location>
        <begin position="1743"/>
        <end position="1768"/>
    </location>
</feature>
<feature type="compositionally biased region" description="Acidic residues" evidence="6">
    <location>
        <begin position="2913"/>
        <end position="2922"/>
    </location>
</feature>
<feature type="compositionally biased region" description="Basic and acidic residues" evidence="6">
    <location>
        <begin position="3032"/>
        <end position="3051"/>
    </location>
</feature>
<comment type="caution">
    <text evidence="5">Lacks conserved residue(s) required for the propagation of feature annotation.</text>
</comment>
<dbReference type="KEGG" id="bbif:117210777"/>
<evidence type="ECO:0000256" key="5">
    <source>
        <dbReference type="PROSITE-ProRule" id="PRU00076"/>
    </source>
</evidence>
<dbReference type="FunFam" id="2.10.25.10:FF:000038">
    <property type="entry name" value="Fibrillin 2"/>
    <property type="match status" value="1"/>
</dbReference>
<feature type="compositionally biased region" description="Acidic residues" evidence="6">
    <location>
        <begin position="1789"/>
        <end position="1822"/>
    </location>
</feature>
<evidence type="ECO:0000313" key="10">
    <source>
        <dbReference type="Proteomes" id="UP000515164"/>
    </source>
</evidence>
<feature type="compositionally biased region" description="Low complexity" evidence="6">
    <location>
        <begin position="2767"/>
        <end position="2776"/>
    </location>
</feature>
<feature type="compositionally biased region" description="Low complexity" evidence="6">
    <location>
        <begin position="2018"/>
        <end position="2053"/>
    </location>
</feature>
<feature type="region of interest" description="Disordered" evidence="6">
    <location>
        <begin position="5281"/>
        <end position="5310"/>
    </location>
</feature>
<feature type="compositionally biased region" description="Basic and acidic residues" evidence="6">
    <location>
        <begin position="174"/>
        <end position="194"/>
    </location>
</feature>
<keyword evidence="10" id="KW-1185">Reference proteome</keyword>
<feature type="region of interest" description="Disordered" evidence="6">
    <location>
        <begin position="4016"/>
        <end position="4085"/>
    </location>
</feature>
<dbReference type="PROSITE" id="PS50026">
    <property type="entry name" value="EGF_3"/>
    <property type="match status" value="2"/>
</dbReference>
<feature type="compositionally biased region" description="Acidic residues" evidence="6">
    <location>
        <begin position="1458"/>
        <end position="1479"/>
    </location>
</feature>
<feature type="compositionally biased region" description="Basic and acidic residues" evidence="6">
    <location>
        <begin position="5367"/>
        <end position="5377"/>
    </location>
</feature>
<feature type="region of interest" description="Disordered" evidence="6">
    <location>
        <begin position="4973"/>
        <end position="4999"/>
    </location>
</feature>
<evidence type="ECO:0000256" key="3">
    <source>
        <dbReference type="ARBA" id="ARBA00022737"/>
    </source>
</evidence>
<accession>A0A6P8N5T9</accession>
<dbReference type="Gene3D" id="2.10.25.10">
    <property type="entry name" value="Laminin"/>
    <property type="match status" value="1"/>
</dbReference>
<feature type="compositionally biased region" description="Polar residues" evidence="6">
    <location>
        <begin position="1414"/>
        <end position="1427"/>
    </location>
</feature>
<feature type="compositionally biased region" description="Basic and acidic residues" evidence="6">
    <location>
        <begin position="1876"/>
        <end position="1894"/>
    </location>
</feature>
<feature type="compositionally biased region" description="Basic and acidic residues" evidence="6">
    <location>
        <begin position="2369"/>
        <end position="2385"/>
    </location>
</feature>
<dbReference type="GO" id="GO:0005509">
    <property type="term" value="F:calcium ion binding"/>
    <property type="evidence" value="ECO:0007669"/>
    <property type="project" value="InterPro"/>
</dbReference>
<feature type="transmembrane region" description="Helical" evidence="7">
    <location>
        <begin position="5825"/>
        <end position="5850"/>
    </location>
</feature>
<dbReference type="InterPro" id="IPR000152">
    <property type="entry name" value="EGF-type_Asp/Asn_hydroxyl_site"/>
</dbReference>
<feature type="region of interest" description="Disordered" evidence="6">
    <location>
        <begin position="4737"/>
        <end position="4765"/>
    </location>
</feature>
<feature type="compositionally biased region" description="Polar residues" evidence="6">
    <location>
        <begin position="1155"/>
        <end position="1168"/>
    </location>
</feature>
<dbReference type="RefSeq" id="XP_033309995.1">
    <property type="nucleotide sequence ID" value="XM_033454104.1"/>
</dbReference>
<feature type="region of interest" description="Disordered" evidence="6">
    <location>
        <begin position="1414"/>
        <end position="1523"/>
    </location>
</feature>
<feature type="compositionally biased region" description="Basic and acidic residues" evidence="6">
    <location>
        <begin position="6109"/>
        <end position="6137"/>
    </location>
</feature>
<feature type="region of interest" description="Disordered" evidence="6">
    <location>
        <begin position="518"/>
        <end position="564"/>
    </location>
</feature>
<feature type="region of interest" description="Disordered" evidence="6">
    <location>
        <begin position="4806"/>
        <end position="4830"/>
    </location>
</feature>
<feature type="region of interest" description="Disordered" evidence="6">
    <location>
        <begin position="156"/>
        <end position="202"/>
    </location>
</feature>
<feature type="domain" description="EGF-like" evidence="9">
    <location>
        <begin position="5785"/>
        <end position="5820"/>
    </location>
</feature>
<feature type="domain" description="SEA" evidence="8">
    <location>
        <begin position="5613"/>
        <end position="5726"/>
    </location>
</feature>
<feature type="compositionally biased region" description="Acidic residues" evidence="6">
    <location>
        <begin position="2346"/>
        <end position="2355"/>
    </location>
</feature>
<dbReference type="InterPro" id="IPR009030">
    <property type="entry name" value="Growth_fac_rcpt_cys_sf"/>
</dbReference>
<feature type="region of interest" description="Disordered" evidence="6">
    <location>
        <begin position="319"/>
        <end position="342"/>
    </location>
</feature>
<keyword evidence="7" id="KW-0472">Membrane</keyword>
<feature type="compositionally biased region" description="Basic and acidic residues" evidence="6">
    <location>
        <begin position="4062"/>
        <end position="4072"/>
    </location>
</feature>
<feature type="compositionally biased region" description="Basic and acidic residues" evidence="6">
    <location>
        <begin position="3060"/>
        <end position="3082"/>
    </location>
</feature>
<feature type="region of interest" description="Disordered" evidence="6">
    <location>
        <begin position="4343"/>
        <end position="4380"/>
    </location>
</feature>
<dbReference type="PROSITE" id="PS00010">
    <property type="entry name" value="ASX_HYDROXYL"/>
    <property type="match status" value="1"/>
</dbReference>
<feature type="compositionally biased region" description="Polar residues" evidence="6">
    <location>
        <begin position="4742"/>
        <end position="4756"/>
    </location>
</feature>
<keyword evidence="3" id="KW-0677">Repeat</keyword>
<feature type="compositionally biased region" description="Polar residues" evidence="6">
    <location>
        <begin position="1907"/>
        <end position="1932"/>
    </location>
</feature>
<feature type="compositionally biased region" description="Basic and acidic residues" evidence="6">
    <location>
        <begin position="2840"/>
        <end position="2876"/>
    </location>
</feature>
<feature type="compositionally biased region" description="Low complexity" evidence="6">
    <location>
        <begin position="1987"/>
        <end position="2003"/>
    </location>
</feature>
<evidence type="ECO:0000256" key="4">
    <source>
        <dbReference type="ARBA" id="ARBA00023157"/>
    </source>
</evidence>
<feature type="compositionally biased region" description="Low complexity" evidence="6">
    <location>
        <begin position="1620"/>
        <end position="1632"/>
    </location>
</feature>
<feature type="compositionally biased region" description="Polar residues" evidence="6">
    <location>
        <begin position="1579"/>
        <end position="1608"/>
    </location>
</feature>
<feature type="disulfide bond" evidence="5">
    <location>
        <begin position="5810"/>
        <end position="5819"/>
    </location>
</feature>
<feature type="region of interest" description="Disordered" evidence="6">
    <location>
        <begin position="900"/>
        <end position="936"/>
    </location>
</feature>
<feature type="compositionally biased region" description="Low complexity" evidence="6">
    <location>
        <begin position="1567"/>
        <end position="1578"/>
    </location>
</feature>
<keyword evidence="2" id="KW-0732">Signal</keyword>
<feature type="compositionally biased region" description="Acidic residues" evidence="6">
    <location>
        <begin position="2651"/>
        <end position="2668"/>
    </location>
</feature>
<feature type="compositionally biased region" description="Low complexity" evidence="6">
    <location>
        <begin position="1722"/>
        <end position="1742"/>
    </location>
</feature>
<feature type="compositionally biased region" description="Basic and acidic residues" evidence="6">
    <location>
        <begin position="2678"/>
        <end position="2752"/>
    </location>
</feature>
<feature type="compositionally biased region" description="Low complexity" evidence="6">
    <location>
        <begin position="1690"/>
        <end position="1699"/>
    </location>
</feature>
<feature type="compositionally biased region" description="Polar residues" evidence="6">
    <location>
        <begin position="1957"/>
        <end position="1967"/>
    </location>
</feature>
<feature type="compositionally biased region" description="Basic and acidic residues" evidence="6">
    <location>
        <begin position="2328"/>
        <end position="2345"/>
    </location>
</feature>
<feature type="region of interest" description="Disordered" evidence="6">
    <location>
        <begin position="4223"/>
        <end position="4269"/>
    </location>
</feature>
<reference evidence="11" key="1">
    <citation type="submission" date="2025-08" db="UniProtKB">
        <authorList>
            <consortium name="RefSeq"/>
        </authorList>
    </citation>
    <scope>IDENTIFICATION</scope>
    <source>
        <tissue evidence="11">Muscle</tissue>
    </source>
</reference>
<proteinExistence type="predicted"/>
<dbReference type="SMART" id="SM00181">
    <property type="entry name" value="EGF"/>
    <property type="match status" value="2"/>
</dbReference>
<feature type="compositionally biased region" description="Basic and acidic residues" evidence="6">
    <location>
        <begin position="2954"/>
        <end position="2970"/>
    </location>
</feature>
<feature type="compositionally biased region" description="Low complexity" evidence="6">
    <location>
        <begin position="2308"/>
        <end position="2319"/>
    </location>
</feature>
<feature type="domain" description="EGF-like" evidence="9">
    <location>
        <begin position="5732"/>
        <end position="5773"/>
    </location>
</feature>
<feature type="region of interest" description="Disordered" evidence="6">
    <location>
        <begin position="5070"/>
        <end position="5092"/>
    </location>
</feature>
<organism evidence="10 11">
    <name type="scientific">Bombus bifarius</name>
    <dbReference type="NCBI Taxonomy" id="103933"/>
    <lineage>
        <taxon>Eukaryota</taxon>
        <taxon>Metazoa</taxon>
        <taxon>Ecdysozoa</taxon>
        <taxon>Arthropoda</taxon>
        <taxon>Hexapoda</taxon>
        <taxon>Insecta</taxon>
        <taxon>Pterygota</taxon>
        <taxon>Neoptera</taxon>
        <taxon>Endopterygota</taxon>
        <taxon>Hymenoptera</taxon>
        <taxon>Apocrita</taxon>
        <taxon>Aculeata</taxon>
        <taxon>Apoidea</taxon>
        <taxon>Anthophila</taxon>
        <taxon>Apidae</taxon>
        <taxon>Bombus</taxon>
        <taxon>Pyrobombus</taxon>
    </lineage>
</organism>
<evidence type="ECO:0000259" key="9">
    <source>
        <dbReference type="PROSITE" id="PS50026"/>
    </source>
</evidence>
<feature type="region of interest" description="Disordered" evidence="6">
    <location>
        <begin position="5856"/>
        <end position="5877"/>
    </location>
</feature>
<feature type="compositionally biased region" description="Basic and acidic residues" evidence="6">
    <location>
        <begin position="3010"/>
        <end position="3024"/>
    </location>
</feature>
<feature type="compositionally biased region" description="Basic and acidic residues" evidence="6">
    <location>
        <begin position="6155"/>
        <end position="6166"/>
    </location>
</feature>
<dbReference type="Pfam" id="PF15950">
    <property type="entry name" value="DUF4758"/>
    <property type="match status" value="7"/>
</dbReference>
<feature type="region of interest" description="Disordered" evidence="6">
    <location>
        <begin position="2650"/>
        <end position="2926"/>
    </location>
</feature>
<gene>
    <name evidence="11" type="primary">LOC117210777</name>
</gene>
<name>A0A6P8N5T9_9HYME</name>
<dbReference type="GeneID" id="117210777"/>
<keyword evidence="4 5" id="KW-1015">Disulfide bond</keyword>
<feature type="region of interest" description="Disordered" evidence="6">
    <location>
        <begin position="2308"/>
        <end position="2386"/>
    </location>
</feature>
<feature type="compositionally biased region" description="Basic and acidic residues" evidence="6">
    <location>
        <begin position="324"/>
        <end position="340"/>
    </location>
</feature>
<dbReference type="InterPro" id="IPR049883">
    <property type="entry name" value="NOTCH1_EGF-like"/>
</dbReference>
<feature type="region of interest" description="Disordered" evidence="6">
    <location>
        <begin position="1546"/>
        <end position="1663"/>
    </location>
</feature>
<dbReference type="PROSITE" id="PS00022">
    <property type="entry name" value="EGF_1"/>
    <property type="match status" value="1"/>
</dbReference>
<feature type="compositionally biased region" description="Basic and acidic residues" evidence="6">
    <location>
        <begin position="5289"/>
        <end position="5302"/>
    </location>
</feature>
<dbReference type="Proteomes" id="UP000515164">
    <property type="component" value="Unplaced"/>
</dbReference>
<sequence length="6166" mass="678852">MIQCQISTIKPENMKAFVTPDRLWMVIKDVGSLSEVRASRIERDLQGVTTVLLVSARPGKSIPPVGLLTKTARTFVQDGASTEFATQVLGTTLDNGRLYARILSTSSRVFYDKEPAPDSPTPYVVYPSRTSDDDWQLKVALDNAPIKALRDIEESKLEENQERDSGNQSSEGKSSTKLDELSRENDIFSRRELGSDSQRFKPAKVRPADNLPTYTVTHEYVANNFEDDQPKSFRPRAPKIFKPQPKAPSTLKKLDIKPLATVTYHGFAEFTTTVGETVIVFSPSTSPAPVGRPATTIKGDATLRPDDGIAVVKIRPTSVVTGQEKTKQHPGRKSDPKSETGDPLLDAINRANIQPSVTEDFEVESSTTSTEPLLLIPDVETGSLKPTGLLKVVDSTTSLDGTTTHYKSLIYGTYIGTNYAQIIHTSSNVYFFPDEATATYDAEDTTVDYGTTATEEPEHEQDTTFEITTGTTPRVIATSEESLPEMNELTTPIKDTTDSVLTTLKDILESARRVLGTTESAAPTLDDEIPNDIVPGDPQGRSIKGGSSKNDLGHQNHKEHEFEQEGKITLATRLLPSTVYKTFTYFTTFFVPKGDETTTSVISNEVVSSDVTYLTELILPSETASPILQTTLPEPVTTRTAPVSITALEEEQTTKQDEEIELIFKTLYTTYTYLTTYFQESTSSISSREVVETNVITQTVGPNGVSAVVAGLFEKDESSLISPTKISDKILPSTTPEHEEGTEKYPTTMEQTTEDILTTLQEQDTTTDQNIPTEPGTTVKEFEDTKHTIPDIEPSPTPALPTQEVKEQIKTYYTTYTYFTTIFVDDETEIETRTEVFTNVVTETIQPTAVVPVIQETERPTTPREEPANKPAVPPEILAYLEAIQRQKSQEEALLLAKRVQQQGNSKTEETTNAPETKETTTEDSDTLEEQSTTENLFRGFEVNAQVTPNPPMEGEILGSMITDVVSSSSAGSGTVLDVMDKRNAVPEDQELSESNHHDVEPAPTLLLQTSYTTFTYFTTMYKGDESNIVSRLETVTNVVTETIRPTAVIPEETSTLPVTYFTTFTYWTTFYRGGDTVTTSREETVSNVMTPGVAPTPTVELGVIMTYRPTTTNIEDSQSSEKESKITADNEVTPSVVVPIENSKAEESETTSSKDITTPSSENVLQSTTISPEPTTYYTTYTYFTTSYIGNETILNSRLETVTSVSVPDVLATSQVATGRAIDGSVFKQTLATEEKPVIPAKPTELPKIGLISTIRSSQVNDGITTHFMTDVHGTYINGLYAQVVESSTRVETPPLPSSVVTPVLPTGILSMNKGIVVDADEITTIYFTTKQIGTLFDGLYAKVIESTSSTKINEERKATILPTQGHRTGLVRLIQGQIANNGTTTFYQSKVIGTSIEGRYAQIIESTSSFLSSTPTANIAPTSTLPPGKPTQIAEISPSPAVIQSSLSEDPTTESPEQDEDSEQNEESEEEDEEGEDGQSSKKKSRLTFSTRKRTFTPVIRPFASRNRPTFNPKRKGAQGATTITRTDITPTITATLAGKGNRFASSRGRVSSPIGPYSSTLSQSGSRRFSGRRGSPNTASSYASTITGSTRGRAQSRISPSSVFQGNRRGPTSIRGSSARVASRASSSVYPGVSTRYRSPIRPSSTLSRGQATVKHDDQENDANEFTTTTLVTEETPYTEDIEDGETVTTPLQTTTESSRRSTNPLLRFRRPINLNNSGRTGTTPRPPTTTRRNGNLNRATSPTVPKVTNTRTNGRVNAPISTRPRQGGTGLFPPRGLLGRKPELPIEEQIEPNEDLEEEGEENLEDEPVEEIADNDYEGSEHEDRINRRSGKSVRPTVQIRPFNRARRIRRQASQLRSLTSRFRRPSQSPSKSEEKSDASENVSSKEETSKSSSKPIARYNNRARSLTATRPTSKSNNPEKTSAESTESSQNKNRNRSKQSNNGDRNVASRIKPSSTSNNGRQFTLREKDGSSSTRTNYKRPSSSNSRTNGRSTTTTNSDRVRPPRLRNGSNKSSENTSTRRTPPSSRTSSNRSSNRNSSRRGSSSRSRGSLEDIREAPTVYPDFDGTITVTHYVPTEVTIPVVNNGITEHRNIITAQPSTEILSPSQYSTVTGGDGKPLVVIVSEVTGTNPQGQTEVTRFLLHETPTTRVSHTLTTLGGRRASQSVIVPTTVYSVENVVSTVQPSLPGNAPLANILLSQLLLGQLGQANPLLQSQGTPSTQYNTRTTSYVTTITKQQSTVIPLTFRGKEILTTLVDTSTDVVTATEFITDTVVVTPTAALPAANLNSLLLLLQQPQPQKNANPLLDPLFAAPPFTQSNTLPGEVERRHQPADLDYKHDNYEYSDEEDDVQEYQKPSRSRNGRGKANDRKEDHSSAAREESSVVTLYVSGRRPGEFSTVLSTVKVSDTSRRRRDTGEDLVVEVRPSIPPSLHEGSEDITVLAGSVDSLEAHAPTQSLESVVGDRHVAFSDDYYHDDFYRLTSDFASKSPRENARNLAPEINDDYLEETPRKRVRIRVPVVRKSGRQHKLTVVRRLRPISSKIENPAQNQLTVASHTPRRIVVTRVRSLGLANTIHNDLESDSFKPEIGRHKVTITRRRKIASTTVSPASSERRVRITRKKLVAVRPLQPTPSFAIITTGFFTAPSSEYDEEFSEEDEGKEEVNEESVSSTATPELKEPPDVIDSKPDEVEIESKEDVSSTDIPELKEPPNIIDKKPDEVEIESKEDVSSTDTPELKESPNIIDKKPDEIGTMTEETEPKVIEESSVSSPVIITDNFFLPASDDEYEEYEDEYTDTTTESEKNDSENEDILTTTKSTKIEDGLNKEDTSSMSAAPDLSEKEEPTLEKPEEVSHSVADHESTESTNLKEEEKSESLTTEKSGQEGEEITTTQMSLEERSEEVGTTVYPGINEDEKEDGEEDRTTTEMIETTTFMEETTVISVPEEVQTTTVSDKEITIINKEEEHSSTEHPSLPSEFKSESENSSNEESLEKDIEAHVATISPEPEDISLKDSEDSLEKDTKSNTTIIEIDPKESVSKDSEDPVKKEIEPQVTVIQTKYEDSPKVEDVPKIEDVPKKDTQIPDSHPSITLDPSSRPETERSFPDMIDITTQKQVPETTPKLEENEENLTVQPIPSITEIISSATTIFFDEYPDFTSVLPLETSQSTSYDSSTLSYLDNSEIPSVIPLGVEYTSLSDSKRTSMVLETTSSIDSVTTSISSPTPEEIEAGLADDLYLSLSRPDFPEILPSKPVHVEHETRSETPDLEPSTSIYYTETVVTSTRLRTYTYVVTQLNGLETKVTSSTTVRPRVTTLTLTVPVTVTVTPTVESSAHAVSSVYSPVPAAGEHEGKDEEGRRLNLATRVMSNGVEVIVAGPTPALRWENSVPQPTLTLSDAVVMMLPQDKPNEFVTKTCTTTFTYLTTITKDGTTIVSTEQQVIANTATEERHRKPGSETAAVTLEASPTLRTEVFKTTYTYLTLNTDHSNINDALESSTKVITNTVTAPQHYLDMILEPSEAPRPETNTYLSTRMLEKTFMEDGRTRIETTSDTITQLIVTESAPPPRPTSVTTTLTALDSTEESMTDLMKTYYITYTYYNTFLEKGSTVVRTNVATSTDVVLEKAPAKKTTKTATVNPTPEPIQIFATKTYLTTFTYFTTLLQAGPDGETSTTVSSRSHIVENVVTESIAPSLLDAGYMNALLTTAHHSDPVKNVVTGSTIIFFDEEDQIDPTSSTGFQEATSSVEIQNNESISASFVSTESSPAANEPSLKPVEQINQENNVTVSAESGQNKKPASQNTSDLQVSNLLSLGSLGINSLSALGPVITAMAGLLQGKTTATRRNDSMPQAETQEVTTQRSPIYIPVAEFADGDIEAAESQNIGTHLANLNHNYIAEIRHKVASSLADGIPISPGEVITANSDVIIGKPGKMAPRPPQTFLEDEEHIGMKPPPLPVPNIPVHPVLEVVENDRDDAQSQQILQAHKGPQIQIYPAHQIYEEHLKIPVSMPVDANPTLISKQPQKLLPVQASPPKRIVSKQDVLENDPLLKPPNRPNVEQYANPNSNPKEPEWSPEKSRRPWSAKDPLKLPPLHPQFDQKIDSAISPIEKPWPAVPSEDQKRLPWAQKDPLLPDAPVVIQSSESKPTPAEPIVHQVPHVIDRSTGQPLLVNIQPSQVANVVIPQGGTQALIFGDTSEPHISGQYFDDPSPYPESEVGLGFVGIQRVEDLPQYSNGKDPADYMVPPSPPHSFKGLPEKHPSNRPATIPLSPGRFDYERPQDKLEAPLNRPEKMPSDVHLIKHPDHSGVLGGQGHVHTEILVHHRPETINVRPQSVPYPPIHPHVHSNNHIPSRGQFPKIPKPVESGTPPRRTEMSSSSDNSHRYILLPKPDSGNEIVLNSNWKADKKPPRILMNNRLRPRPPLRSTTSRPLDRPIYPERPGIRKPVYSGPQRPPTKTQNTFVLPHRPVSNPQIHHEPPRMTTPTPGDTMKDVATERQPSFGSRPHIDLQDRPPHFYPEKRPNIEQLRPQTERTEEHVPTGAVEYHNPSNPKIKQDNRPVTTNTQVQNFDQVPPNQDNKAAEIWHGGTQTEKTLDSEVGASEPINYHNRVKEVQKYNETEKGTSFVNQNNNVTSNIKNPYGNVASGNTVIGKPTGEIDSQQDQKEKPFWISPGSPFSHKNEMNTQSQVPYGPNYYNTKLHETPVVQGKPFGVYTGHEESNYGYKWKENKPEYDIVQGVPSTYYGSKISPISHKNQNQNEQTSTLPSREHDDTIDLKPPAIIPQFVPESNKPKRPYPRPSIMNKVETRPVLYPGPEIVSQTSEVRPDQVKQSNEGKPGSLEPFVNNSLSHAGKLNQSHFQLGGFMDLNWDGGMKIRDQRPDRQEILINKGEIMKNHFRNSSISQKMEDQYPQTSTESVKVSLEKNRPVVNQQEYSGTRIHPEYPHIITKPKPQVPGPITISTANKGETRPNIRFSMPVEAIGEEVDSKTQTERPPSMLITSSSNDKKKNVEKVDGSYQTNFAASDANKDDSMNHESKIRVRPIETSTGDMLSSMEGMSVPSRDMMPPPLRPVIGLNQSNKNEEEDLKPPPITSRDVVGLSPPPVDITTTSGPTEDRFPFANVNESGLKPPPKYIPLKESSVAPLPSVSMVPPSPRPSLARPFIVELLSQDMVPPPPVTQTTKPLEIATVRPAVAVSGSIQIATAVATSHIPVVQDIESKIPIIHGTVDLPVVVDVPEILRPVETRMTEHVSIYTVRPFDTRPVSRISVQPTPMLTTNLVIPTKLRPLQVDHIQPSRSSTTRDVEPTRSHNFDIPRNPVKRPEHPVFLESSHDNVLPSTKVEATESLTHHVVSTSQKKESRPTMTKNEASKVVVSSATERKRKNETTSKELPSVVTRVDSSITKVTSTLSGNIDRRNESVIKMTKDVSNVTREAANRTTTTTRMKPKEVTRFQTSTVTRTETSVLGSPPTTRTLLLTHTLTSTTVETVTETLLRPTSVISTVTSTILQSVVTRIPSSYENVVDNDSIFVVMSDQKPPAPGAEEVEAEYGDISRDEQDPTGNEVHRVLAGGVLGAPVVSLQPIVNQCTPECRASRSEICAEVGGEMRCVCRPGFARMFPDRPCKPTYTYTLRVGLDRIGHEPVIYEASMNDSTSTAFRKLLGPTKDALDRTLMQSDLRDVYRGLKIAGFSPDPTKVEFHVQLSDNANETRLKEVLRKYLIGSNYSLGGTEVYALKNLDVIEAIDFDECATEEGGPHHDCSPNAACFNLRGSYQCSCKEGWADLSENPAYPGRFCSQAPLGCPSCNNKGHCVTNTNGQEVCECFPWHSGQRCQVNLKVLLIALVTTGAILLGLLAVCVGMACFRQPSRKRRTGDRRAMIPGTGGDTSSEGSVTDLAIPHHVPHVLPPPPQMIAPLPPTKRPARKISAKPRHPPRKATMVPASVAMNDEQRDRSLTVMIPRAKYRSAPQSPQNYKSGMSTFSTEEHKLLNYLENGTHNTGNRKQSVSSVKDCKDSDVQIVRTPAAPSGALVSAGFQVSATVTRQMDADSTLARSCGETTVETATKVLRTGDLQGDLCSTLARSCGETTIQAPTKLLRLDLGEAGSTLARSCGETTIQPPTKVADARRNSVKDARDTRDSASEGHTMAERDLGSTLRLPAQHPPLYSPDKTSDRESNFDSL</sequence>
<evidence type="ECO:0000259" key="8">
    <source>
        <dbReference type="PROSITE" id="PS50024"/>
    </source>
</evidence>
<keyword evidence="1 5" id="KW-0245">EGF-like domain</keyword>
<feature type="compositionally biased region" description="Acidic residues" evidence="6">
    <location>
        <begin position="2785"/>
        <end position="2797"/>
    </location>
</feature>
<feature type="region of interest" description="Disordered" evidence="6">
    <location>
        <begin position="1685"/>
        <end position="2063"/>
    </location>
</feature>
<keyword evidence="7" id="KW-1133">Transmembrane helix</keyword>
<evidence type="ECO:0000313" key="11">
    <source>
        <dbReference type="RefSeq" id="XP_033309995.1"/>
    </source>
</evidence>
<feature type="compositionally biased region" description="Polar residues" evidence="6">
    <location>
        <begin position="3752"/>
        <end position="3762"/>
    </location>
</feature>
<feature type="compositionally biased region" description="Basic residues" evidence="6">
    <location>
        <begin position="1483"/>
        <end position="1497"/>
    </location>
</feature>
<feature type="compositionally biased region" description="Polar residues" evidence="6">
    <location>
        <begin position="5351"/>
        <end position="5366"/>
    </location>
</feature>
<dbReference type="PANTHER" id="PTHR39072">
    <property type="entry name" value="RE48511P"/>
    <property type="match status" value="1"/>
</dbReference>
<feature type="region of interest" description="Disordered" evidence="6">
    <location>
        <begin position="4404"/>
        <end position="4512"/>
    </location>
</feature>
<dbReference type="PROSITE" id="PS01187">
    <property type="entry name" value="EGF_CA"/>
    <property type="match status" value="1"/>
</dbReference>
<feature type="compositionally biased region" description="Basic and acidic residues" evidence="6">
    <location>
        <begin position="156"/>
        <end position="165"/>
    </location>
</feature>
<feature type="region of interest" description="Disordered" evidence="6">
    <location>
        <begin position="6095"/>
        <end position="6166"/>
    </location>
</feature>
<dbReference type="SMART" id="SM00179">
    <property type="entry name" value="EGF_CA"/>
    <property type="match status" value="1"/>
</dbReference>
<feature type="region of interest" description="Disordered" evidence="6">
    <location>
        <begin position="1142"/>
        <end position="1169"/>
    </location>
</feature>
<dbReference type="PROSITE" id="PS50024">
    <property type="entry name" value="SEA"/>
    <property type="match status" value="1"/>
</dbReference>
<feature type="region of interest" description="Disordered" evidence="6">
    <location>
        <begin position="3752"/>
        <end position="3773"/>
    </location>
</feature>
<evidence type="ECO:0000256" key="6">
    <source>
        <dbReference type="SAM" id="MobiDB-lite"/>
    </source>
</evidence>
<dbReference type="SUPFAM" id="SSF82671">
    <property type="entry name" value="SEA domain"/>
    <property type="match status" value="1"/>
</dbReference>
<dbReference type="InterPro" id="IPR001881">
    <property type="entry name" value="EGF-like_Ca-bd_dom"/>
</dbReference>
<feature type="region of interest" description="Disordered" evidence="6">
    <location>
        <begin position="5338"/>
        <end position="5381"/>
    </location>
</feature>
<feature type="compositionally biased region" description="Basic and acidic residues" evidence="6">
    <location>
        <begin position="2820"/>
        <end position="2831"/>
    </location>
</feature>
<feature type="compositionally biased region" description="Basic and acidic residues" evidence="6">
    <location>
        <begin position="551"/>
        <end position="564"/>
    </location>
</feature>
<dbReference type="SUPFAM" id="SSF57184">
    <property type="entry name" value="Growth factor receptor domain"/>
    <property type="match status" value="1"/>
</dbReference>
<keyword evidence="7" id="KW-0812">Transmembrane</keyword>
<feature type="compositionally biased region" description="Polar residues" evidence="6">
    <location>
        <begin position="4808"/>
        <end position="4824"/>
    </location>
</feature>
<dbReference type="InterPro" id="IPR018097">
    <property type="entry name" value="EGF_Ca-bd_CS"/>
</dbReference>
<dbReference type="PANTHER" id="PTHR39072:SF2">
    <property type="match status" value="1"/>
</dbReference>
<dbReference type="Pfam" id="PF07645">
    <property type="entry name" value="EGF_CA"/>
    <property type="match status" value="1"/>
</dbReference>
<feature type="compositionally biased region" description="Basic and acidic residues" evidence="6">
    <location>
        <begin position="4496"/>
        <end position="4512"/>
    </location>
</feature>
<feature type="region of interest" description="Disordered" evidence="6">
    <location>
        <begin position="2942"/>
        <end position="3101"/>
    </location>
</feature>
<dbReference type="InterPro" id="IPR000742">
    <property type="entry name" value="EGF"/>
</dbReference>
<evidence type="ECO:0000256" key="1">
    <source>
        <dbReference type="ARBA" id="ARBA00022536"/>
    </source>
</evidence>
<feature type="compositionally biased region" description="Low complexity" evidence="6">
    <location>
        <begin position="1933"/>
        <end position="1947"/>
    </location>
</feature>
<protein>
    <submittedName>
        <fullName evidence="11">Uncharacterized protein LOC117210777</fullName>
    </submittedName>
</protein>
<dbReference type="InterPro" id="IPR031866">
    <property type="entry name" value="DUF4758"/>
</dbReference>
<dbReference type="InterPro" id="IPR000082">
    <property type="entry name" value="SEA_dom"/>
</dbReference>
<dbReference type="CDD" id="cd00054">
    <property type="entry name" value="EGF_CA"/>
    <property type="match status" value="1"/>
</dbReference>
<dbReference type="InterPro" id="IPR036364">
    <property type="entry name" value="SEA_dom_sf"/>
</dbReference>
<evidence type="ECO:0000256" key="2">
    <source>
        <dbReference type="ARBA" id="ARBA00022729"/>
    </source>
</evidence>
<feature type="region of interest" description="Disordered" evidence="6">
    <location>
        <begin position="227"/>
        <end position="249"/>
    </location>
</feature>
<evidence type="ECO:0000256" key="7">
    <source>
        <dbReference type="SAM" id="Phobius"/>
    </source>
</evidence>
<feature type="compositionally biased region" description="Polar residues" evidence="6">
    <location>
        <begin position="1645"/>
        <end position="1654"/>
    </location>
</feature>